<keyword evidence="12" id="KW-1133">Transmembrane helix</keyword>
<comment type="catalytic activity">
    <reaction evidence="1">
        <text>2 alpha,alpha'-trehalose 6-mycolate = alpha,alpha'-trehalose 6,6'-bismycolate + alpha,alpha-trehalose</text>
        <dbReference type="Rhea" id="RHEA:23472"/>
        <dbReference type="ChEBI" id="CHEBI:16551"/>
        <dbReference type="ChEBI" id="CHEBI:18195"/>
        <dbReference type="ChEBI" id="CHEBI:18234"/>
        <dbReference type="EC" id="2.3.1.122"/>
    </reaction>
</comment>
<evidence type="ECO:0000256" key="1">
    <source>
        <dbReference type="ARBA" id="ARBA00000697"/>
    </source>
</evidence>
<keyword evidence="6" id="KW-0964">Secreted</keyword>
<keyword evidence="8" id="KW-0012">Acyltransferase</keyword>
<evidence type="ECO:0000256" key="12">
    <source>
        <dbReference type="SAM" id="Phobius"/>
    </source>
</evidence>
<gene>
    <name evidence="14" type="ORF">BST37_02885</name>
    <name evidence="13" type="ORF">MNVI_11130</name>
</gene>
<dbReference type="PANTHER" id="PTHR48098">
    <property type="entry name" value="ENTEROCHELIN ESTERASE-RELATED"/>
    <property type="match status" value="1"/>
</dbReference>
<keyword evidence="14" id="KW-0378">Hydrolase</keyword>
<dbReference type="InterPro" id="IPR006311">
    <property type="entry name" value="TAT_signal"/>
</dbReference>
<dbReference type="EC" id="2.3.1.122" evidence="4"/>
<dbReference type="GO" id="GO:0004144">
    <property type="term" value="F:diacylglycerol O-acyltransferase activity"/>
    <property type="evidence" value="ECO:0007669"/>
    <property type="project" value="UniProtKB-EC"/>
</dbReference>
<dbReference type="SUPFAM" id="SSF53474">
    <property type="entry name" value="alpha/beta-Hydrolases"/>
    <property type="match status" value="1"/>
</dbReference>
<evidence type="ECO:0000256" key="4">
    <source>
        <dbReference type="ARBA" id="ARBA00012820"/>
    </source>
</evidence>
<evidence type="ECO:0000256" key="11">
    <source>
        <dbReference type="SAM" id="MobiDB-lite"/>
    </source>
</evidence>
<accession>A0A7I7PBA7</accession>
<dbReference type="EMBL" id="MVIC01000003">
    <property type="protein sequence ID" value="ORB17699.1"/>
    <property type="molecule type" value="Genomic_DNA"/>
</dbReference>
<organism evidence="13 16">
    <name type="scientific">Mycobacterium noviomagense</name>
    <dbReference type="NCBI Taxonomy" id="459858"/>
    <lineage>
        <taxon>Bacteria</taxon>
        <taxon>Bacillati</taxon>
        <taxon>Actinomycetota</taxon>
        <taxon>Actinomycetes</taxon>
        <taxon>Mycobacteriales</taxon>
        <taxon>Mycobacteriaceae</taxon>
        <taxon>Mycobacterium</taxon>
    </lineage>
</organism>
<keyword evidence="15" id="KW-1185">Reference proteome</keyword>
<reference evidence="13" key="3">
    <citation type="submission" date="2020-02" db="EMBL/GenBank/DDBJ databases">
        <authorList>
            <person name="Matsumoto Y."/>
            <person name="Motooka D."/>
            <person name="Nakamura S."/>
        </authorList>
    </citation>
    <scope>NUCLEOTIDE SEQUENCE</scope>
    <source>
        <strain evidence="13">JCM 16367</strain>
    </source>
</reference>
<dbReference type="PANTHER" id="PTHR48098:SF1">
    <property type="entry name" value="DIACYLGLYCEROL ACYLTRANSFERASE_MYCOLYLTRANSFERASE AG85A"/>
    <property type="match status" value="1"/>
</dbReference>
<protein>
    <recommendedName>
        <fullName evidence="9">Acyl-CoA:diacylglycerol acyltransferase</fullName>
        <ecNumber evidence="4">2.3.1.122</ecNumber>
        <ecNumber evidence="5">2.3.1.20</ecNumber>
    </recommendedName>
</protein>
<dbReference type="AlphaFoldDB" id="A0A7I7PBA7"/>
<name>A0A7I7PBA7_9MYCO</name>
<evidence type="ECO:0000256" key="5">
    <source>
        <dbReference type="ARBA" id="ARBA00013244"/>
    </source>
</evidence>
<feature type="region of interest" description="Disordered" evidence="11">
    <location>
        <begin position="1"/>
        <end position="20"/>
    </location>
</feature>
<reference evidence="13 16" key="2">
    <citation type="journal article" date="2019" name="Emerg. Microbes Infect.">
        <title>Comprehensive subspecies identification of 175 nontuberculous mycobacteria species based on 7547 genomic profiles.</title>
        <authorList>
            <person name="Matsumoto Y."/>
            <person name="Kinjo T."/>
            <person name="Motooka D."/>
            <person name="Nabeya D."/>
            <person name="Jung N."/>
            <person name="Uechi K."/>
            <person name="Horii T."/>
            <person name="Iida T."/>
            <person name="Fujita J."/>
            <person name="Nakamura S."/>
        </authorList>
    </citation>
    <scope>NUCLEOTIDE SEQUENCE [LARGE SCALE GENOMIC DNA]</scope>
    <source>
        <strain evidence="13 16">JCM 16367</strain>
    </source>
</reference>
<comment type="similarity">
    <text evidence="3">Belongs to the mycobacterial A85 antigen family.</text>
</comment>
<keyword evidence="7" id="KW-0808">Transferase</keyword>
<dbReference type="EMBL" id="AP022583">
    <property type="protein sequence ID" value="BBY05795.1"/>
    <property type="molecule type" value="Genomic_DNA"/>
</dbReference>
<evidence type="ECO:0000313" key="13">
    <source>
        <dbReference type="EMBL" id="BBY05795.1"/>
    </source>
</evidence>
<evidence type="ECO:0000256" key="3">
    <source>
        <dbReference type="ARBA" id="ARBA00005874"/>
    </source>
</evidence>
<keyword evidence="12" id="KW-0812">Transmembrane</keyword>
<evidence type="ECO:0000256" key="9">
    <source>
        <dbReference type="ARBA" id="ARBA00032572"/>
    </source>
</evidence>
<dbReference type="Proteomes" id="UP000466894">
    <property type="component" value="Chromosome"/>
</dbReference>
<evidence type="ECO:0000256" key="7">
    <source>
        <dbReference type="ARBA" id="ARBA00022679"/>
    </source>
</evidence>
<dbReference type="GO" id="GO:0050348">
    <property type="term" value="F:trehalose O-mycolyltransferase activity"/>
    <property type="evidence" value="ECO:0007669"/>
    <property type="project" value="UniProtKB-EC"/>
</dbReference>
<dbReference type="Pfam" id="PF00756">
    <property type="entry name" value="Esterase"/>
    <property type="match status" value="1"/>
</dbReference>
<dbReference type="Proteomes" id="UP000192374">
    <property type="component" value="Unassembled WGS sequence"/>
</dbReference>
<reference evidence="14 15" key="1">
    <citation type="submission" date="2017-02" db="EMBL/GenBank/DDBJ databases">
        <title>The new phylogeny of genus Mycobacterium.</title>
        <authorList>
            <person name="Tortoli E."/>
            <person name="Trovato A."/>
            <person name="Cirillo D.M."/>
        </authorList>
    </citation>
    <scope>NUCLEOTIDE SEQUENCE [LARGE SCALE GENOMIC DNA]</scope>
    <source>
        <strain evidence="14 15">DSM 45145</strain>
    </source>
</reference>
<evidence type="ECO:0000256" key="6">
    <source>
        <dbReference type="ARBA" id="ARBA00022525"/>
    </source>
</evidence>
<keyword evidence="12" id="KW-0472">Membrane</keyword>
<comment type="catalytic activity">
    <reaction evidence="10">
        <text>an acyl-CoA + a 1,2-diacyl-sn-glycerol = a triacyl-sn-glycerol + CoA</text>
        <dbReference type="Rhea" id="RHEA:10868"/>
        <dbReference type="ChEBI" id="CHEBI:17815"/>
        <dbReference type="ChEBI" id="CHEBI:57287"/>
        <dbReference type="ChEBI" id="CHEBI:58342"/>
        <dbReference type="ChEBI" id="CHEBI:64615"/>
        <dbReference type="EC" id="2.3.1.20"/>
    </reaction>
</comment>
<dbReference type="InterPro" id="IPR050583">
    <property type="entry name" value="Mycobacterial_A85_antigen"/>
</dbReference>
<dbReference type="EC" id="2.3.1.20" evidence="5"/>
<dbReference type="GO" id="GO:0005576">
    <property type="term" value="C:extracellular region"/>
    <property type="evidence" value="ECO:0007669"/>
    <property type="project" value="UniProtKB-SubCell"/>
</dbReference>
<dbReference type="GO" id="GO:0016787">
    <property type="term" value="F:hydrolase activity"/>
    <property type="evidence" value="ECO:0007669"/>
    <property type="project" value="UniProtKB-KW"/>
</dbReference>
<dbReference type="InterPro" id="IPR000801">
    <property type="entry name" value="Esterase-like"/>
</dbReference>
<evidence type="ECO:0000313" key="16">
    <source>
        <dbReference type="Proteomes" id="UP000466894"/>
    </source>
</evidence>
<dbReference type="InterPro" id="IPR029058">
    <property type="entry name" value="AB_hydrolase_fold"/>
</dbReference>
<dbReference type="PROSITE" id="PS51318">
    <property type="entry name" value="TAT"/>
    <property type="match status" value="1"/>
</dbReference>
<dbReference type="KEGG" id="mnv:MNVI_11130"/>
<evidence type="ECO:0000256" key="10">
    <source>
        <dbReference type="ARBA" id="ARBA00048109"/>
    </source>
</evidence>
<sequence length="319" mass="31884">MPSATQSDAVGSSGGAYDARMPDLTRRSVLRLGAGAVAGAVGAYALGGQLHPRRSLAAPVSMAATGIPLAPVPPLEPAPAPAAAPTMATGSFVSAARGGIPTNWAIARPPGQTKPLRPVIALHGKGSDAATVMAGGVEPGLAQAVKAGLPPFAVVAVDGGGSYWHKRASGEDSGAMVLNELIPMLNTQGLDTSRVAFLGWSMGGYGALLLGSRLGPARTAAICAVSPALWLSPGATAPGAFDGADDWSANSVFGQPALASIPVRVDCGNSDPFYTATRQFVAQLPNPPAGGFSPGGHDAGFWSSQLPGELSWIAPLLVA</sequence>
<evidence type="ECO:0000313" key="14">
    <source>
        <dbReference type="EMBL" id="ORB17699.1"/>
    </source>
</evidence>
<evidence type="ECO:0000256" key="8">
    <source>
        <dbReference type="ARBA" id="ARBA00023315"/>
    </source>
</evidence>
<evidence type="ECO:0000313" key="15">
    <source>
        <dbReference type="Proteomes" id="UP000192374"/>
    </source>
</evidence>
<feature type="compositionally biased region" description="Polar residues" evidence="11">
    <location>
        <begin position="1"/>
        <end position="10"/>
    </location>
</feature>
<dbReference type="RefSeq" id="WP_163747946.1">
    <property type="nucleotide sequence ID" value="NZ_AP022583.1"/>
</dbReference>
<evidence type="ECO:0000256" key="2">
    <source>
        <dbReference type="ARBA" id="ARBA00004613"/>
    </source>
</evidence>
<proteinExistence type="inferred from homology"/>
<feature type="transmembrane region" description="Helical" evidence="12">
    <location>
        <begin position="29"/>
        <end position="47"/>
    </location>
</feature>
<comment type="subcellular location">
    <subcellularLocation>
        <location evidence="2">Secreted</location>
    </subcellularLocation>
</comment>
<dbReference type="Gene3D" id="3.40.50.1820">
    <property type="entry name" value="alpha/beta hydrolase"/>
    <property type="match status" value="1"/>
</dbReference>